<reference evidence="2 3" key="1">
    <citation type="journal article" date="2017" name="Nat. Ecol. Evol.">
        <title>Scallop genome provides insights into evolution of bilaterian karyotype and development.</title>
        <authorList>
            <person name="Wang S."/>
            <person name="Zhang J."/>
            <person name="Jiao W."/>
            <person name="Li J."/>
            <person name="Xun X."/>
            <person name="Sun Y."/>
            <person name="Guo X."/>
            <person name="Huan P."/>
            <person name="Dong B."/>
            <person name="Zhang L."/>
            <person name="Hu X."/>
            <person name="Sun X."/>
            <person name="Wang J."/>
            <person name="Zhao C."/>
            <person name="Wang Y."/>
            <person name="Wang D."/>
            <person name="Huang X."/>
            <person name="Wang R."/>
            <person name="Lv J."/>
            <person name="Li Y."/>
            <person name="Zhang Z."/>
            <person name="Liu B."/>
            <person name="Lu W."/>
            <person name="Hui Y."/>
            <person name="Liang J."/>
            <person name="Zhou Z."/>
            <person name="Hou R."/>
            <person name="Li X."/>
            <person name="Liu Y."/>
            <person name="Li H."/>
            <person name="Ning X."/>
            <person name="Lin Y."/>
            <person name="Zhao L."/>
            <person name="Xing Q."/>
            <person name="Dou J."/>
            <person name="Li Y."/>
            <person name="Mao J."/>
            <person name="Guo H."/>
            <person name="Dou H."/>
            <person name="Li T."/>
            <person name="Mu C."/>
            <person name="Jiang W."/>
            <person name="Fu Q."/>
            <person name="Fu X."/>
            <person name="Miao Y."/>
            <person name="Liu J."/>
            <person name="Yu Q."/>
            <person name="Li R."/>
            <person name="Liao H."/>
            <person name="Li X."/>
            <person name="Kong Y."/>
            <person name="Jiang Z."/>
            <person name="Chourrout D."/>
            <person name="Li R."/>
            <person name="Bao Z."/>
        </authorList>
    </citation>
    <scope>NUCLEOTIDE SEQUENCE [LARGE SCALE GENOMIC DNA]</scope>
    <source>
        <strain evidence="2 3">PY_sf001</strain>
    </source>
</reference>
<dbReference type="OrthoDB" id="10523815at2759"/>
<comment type="caution">
    <text evidence="2">The sequence shown here is derived from an EMBL/GenBank/DDBJ whole genome shotgun (WGS) entry which is preliminary data.</text>
</comment>
<dbReference type="EMBL" id="NEDP02004099">
    <property type="protein sequence ID" value="OWF46741.1"/>
    <property type="molecule type" value="Genomic_DNA"/>
</dbReference>
<feature type="chain" id="PRO_5013392685" evidence="1">
    <location>
        <begin position="22"/>
        <end position="216"/>
    </location>
</feature>
<proteinExistence type="predicted"/>
<feature type="signal peptide" evidence="1">
    <location>
        <begin position="1"/>
        <end position="21"/>
    </location>
</feature>
<evidence type="ECO:0000256" key="1">
    <source>
        <dbReference type="SAM" id="SignalP"/>
    </source>
</evidence>
<name>A0A210QDH0_MIZYE</name>
<dbReference type="AlphaFoldDB" id="A0A210QDH0"/>
<gene>
    <name evidence="2" type="ORF">KP79_PYT21237</name>
</gene>
<accession>A0A210QDH0</accession>
<keyword evidence="1" id="KW-0732">Signal</keyword>
<dbReference type="Proteomes" id="UP000242188">
    <property type="component" value="Unassembled WGS sequence"/>
</dbReference>
<evidence type="ECO:0000313" key="2">
    <source>
        <dbReference type="EMBL" id="OWF46741.1"/>
    </source>
</evidence>
<sequence>MGYSGLTFSLVAFTVLHVTQAFIFDGDLFGGMGAAMAAMGGMGHGTGAMGGMEGAGLGSAIGGMGGLFGGGMGGAGGAMGEMEGFLGGGMDGMMRGAMGGSRSTMGGMDGMFEGLMGGGMGGLFGGGMGSGMEIGIGGGGIGAGMQGMFGQLVPGQKTPVTKKCVSPFWLKYCKCHFMCPKGHVSYGNCEDFKENAFLPTMCCPETVHYACVGFET</sequence>
<protein>
    <submittedName>
        <fullName evidence="2">Uncharacterized protein</fullName>
    </submittedName>
</protein>
<evidence type="ECO:0000313" key="3">
    <source>
        <dbReference type="Proteomes" id="UP000242188"/>
    </source>
</evidence>
<keyword evidence="3" id="KW-1185">Reference proteome</keyword>
<organism evidence="2 3">
    <name type="scientific">Mizuhopecten yessoensis</name>
    <name type="common">Japanese scallop</name>
    <name type="synonym">Patinopecten yessoensis</name>
    <dbReference type="NCBI Taxonomy" id="6573"/>
    <lineage>
        <taxon>Eukaryota</taxon>
        <taxon>Metazoa</taxon>
        <taxon>Spiralia</taxon>
        <taxon>Lophotrochozoa</taxon>
        <taxon>Mollusca</taxon>
        <taxon>Bivalvia</taxon>
        <taxon>Autobranchia</taxon>
        <taxon>Pteriomorphia</taxon>
        <taxon>Pectinida</taxon>
        <taxon>Pectinoidea</taxon>
        <taxon>Pectinidae</taxon>
        <taxon>Mizuhopecten</taxon>
    </lineage>
</organism>